<feature type="transmembrane region" description="Helical" evidence="7">
    <location>
        <begin position="168"/>
        <end position="187"/>
    </location>
</feature>
<comment type="subcellular location">
    <subcellularLocation>
        <location evidence="1">Membrane</location>
        <topology evidence="1">Multi-pass membrane protein</topology>
    </subcellularLocation>
</comment>
<evidence type="ECO:0000256" key="5">
    <source>
        <dbReference type="ARBA" id="ARBA00022989"/>
    </source>
</evidence>
<dbReference type="SUPFAM" id="SSF144091">
    <property type="entry name" value="Rhomboid-like"/>
    <property type="match status" value="1"/>
</dbReference>
<evidence type="ECO:0000256" key="7">
    <source>
        <dbReference type="SAM" id="Phobius"/>
    </source>
</evidence>
<dbReference type="PANTHER" id="PTHR43731">
    <property type="entry name" value="RHOMBOID PROTEASE"/>
    <property type="match status" value="1"/>
</dbReference>
<gene>
    <name evidence="9" type="ORF">SAMN04487893_11340</name>
</gene>
<dbReference type="Pfam" id="PF01694">
    <property type="entry name" value="Rhomboid"/>
    <property type="match status" value="1"/>
</dbReference>
<evidence type="ECO:0000313" key="9">
    <source>
        <dbReference type="EMBL" id="SFJ69142.1"/>
    </source>
</evidence>
<keyword evidence="4" id="KW-0378">Hydrolase</keyword>
<dbReference type="GO" id="GO:0016020">
    <property type="term" value="C:membrane"/>
    <property type="evidence" value="ECO:0007669"/>
    <property type="project" value="UniProtKB-SubCell"/>
</dbReference>
<proteinExistence type="inferred from homology"/>
<evidence type="ECO:0000256" key="2">
    <source>
        <dbReference type="ARBA" id="ARBA00009045"/>
    </source>
</evidence>
<dbReference type="AlphaFoldDB" id="A0A1I3TF57"/>
<reference evidence="10" key="1">
    <citation type="submission" date="2016-10" db="EMBL/GenBank/DDBJ databases">
        <authorList>
            <person name="Varghese N."/>
            <person name="Submissions S."/>
        </authorList>
    </citation>
    <scope>NUCLEOTIDE SEQUENCE [LARGE SCALE GENOMIC DNA]</scope>
    <source>
        <strain evidence="10">DSM 26542</strain>
    </source>
</reference>
<feature type="domain" description="Peptidase S54 rhomboid" evidence="8">
    <location>
        <begin position="41"/>
        <end position="184"/>
    </location>
</feature>
<dbReference type="GO" id="GO:0004252">
    <property type="term" value="F:serine-type endopeptidase activity"/>
    <property type="evidence" value="ECO:0007669"/>
    <property type="project" value="InterPro"/>
</dbReference>
<feature type="transmembrane region" description="Helical" evidence="7">
    <location>
        <begin position="132"/>
        <end position="156"/>
    </location>
</feature>
<dbReference type="Proteomes" id="UP000243887">
    <property type="component" value="Unassembled WGS sequence"/>
</dbReference>
<name>A0A1I3TF57_9FLAO</name>
<dbReference type="PANTHER" id="PTHR43731:SF14">
    <property type="entry name" value="PRESENILIN-ASSOCIATED RHOMBOID-LIKE PROTEIN, MITOCHONDRIAL"/>
    <property type="match status" value="1"/>
</dbReference>
<evidence type="ECO:0000256" key="6">
    <source>
        <dbReference type="ARBA" id="ARBA00023136"/>
    </source>
</evidence>
<evidence type="ECO:0000256" key="3">
    <source>
        <dbReference type="ARBA" id="ARBA00022692"/>
    </source>
</evidence>
<dbReference type="EMBL" id="FORU01000013">
    <property type="protein sequence ID" value="SFJ69142.1"/>
    <property type="molecule type" value="Genomic_DNA"/>
</dbReference>
<protein>
    <submittedName>
        <fullName evidence="9">Rhomboid family protein</fullName>
    </submittedName>
</protein>
<keyword evidence="10" id="KW-1185">Reference proteome</keyword>
<evidence type="ECO:0000256" key="4">
    <source>
        <dbReference type="ARBA" id="ARBA00022801"/>
    </source>
</evidence>
<feature type="transmembrane region" description="Helical" evidence="7">
    <location>
        <begin position="50"/>
        <end position="74"/>
    </location>
</feature>
<dbReference type="Gene3D" id="1.20.1540.10">
    <property type="entry name" value="Rhomboid-like"/>
    <property type="match status" value="1"/>
</dbReference>
<feature type="transmembrane region" description="Helical" evidence="7">
    <location>
        <begin position="107"/>
        <end position="126"/>
    </location>
</feature>
<feature type="transmembrane region" description="Helical" evidence="7">
    <location>
        <begin position="6"/>
        <end position="22"/>
    </location>
</feature>
<feature type="transmembrane region" description="Helical" evidence="7">
    <location>
        <begin position="193"/>
        <end position="210"/>
    </location>
</feature>
<keyword evidence="3 7" id="KW-0812">Transmembrane</keyword>
<evidence type="ECO:0000256" key="1">
    <source>
        <dbReference type="ARBA" id="ARBA00004141"/>
    </source>
</evidence>
<dbReference type="InterPro" id="IPR022764">
    <property type="entry name" value="Peptidase_S54_rhomboid_dom"/>
</dbReference>
<comment type="similarity">
    <text evidence="2">Belongs to the peptidase S54 family.</text>
</comment>
<dbReference type="InterPro" id="IPR050925">
    <property type="entry name" value="Rhomboid_protease_S54"/>
</dbReference>
<dbReference type="STRING" id="1150112.SAMN04487893_11340"/>
<sequence>MATPIILVLLIAITALISFKGFKDYSFFSKYEFHIGSILKGEKYRMISSAFLHGDLMHLAFNMFTLFMFAPLVVQIFGSAYFLLLYFGSLIVGSALTLYFYKNNYNYRAIGASGAVMGIVYAAILINPEMKLFLLFIPIPIPAYIFGIGYLFYSIYGMKANKDNIGHAAHFGGALGGLVLTLVRAPQLIESEPMIIGLLLIPIAVLFYMVKSKKI</sequence>
<evidence type="ECO:0000313" key="10">
    <source>
        <dbReference type="Proteomes" id="UP000243887"/>
    </source>
</evidence>
<keyword evidence="5 7" id="KW-1133">Transmembrane helix</keyword>
<organism evidence="9 10">
    <name type="scientific">Myroides guanonis</name>
    <dbReference type="NCBI Taxonomy" id="1150112"/>
    <lineage>
        <taxon>Bacteria</taxon>
        <taxon>Pseudomonadati</taxon>
        <taxon>Bacteroidota</taxon>
        <taxon>Flavobacteriia</taxon>
        <taxon>Flavobacteriales</taxon>
        <taxon>Flavobacteriaceae</taxon>
        <taxon>Myroides</taxon>
    </lineage>
</organism>
<dbReference type="RefSeq" id="WP_090680102.1">
    <property type="nucleotide sequence ID" value="NZ_FORU01000013.1"/>
</dbReference>
<evidence type="ECO:0000259" key="8">
    <source>
        <dbReference type="Pfam" id="PF01694"/>
    </source>
</evidence>
<dbReference type="InterPro" id="IPR035952">
    <property type="entry name" value="Rhomboid-like_sf"/>
</dbReference>
<keyword evidence="6 7" id="KW-0472">Membrane</keyword>
<dbReference type="OrthoDB" id="9813074at2"/>
<accession>A0A1I3TF57</accession>
<feature type="transmembrane region" description="Helical" evidence="7">
    <location>
        <begin position="80"/>
        <end position="100"/>
    </location>
</feature>